<dbReference type="PANTHER" id="PTHR42747:SF3">
    <property type="entry name" value="NITRONATE MONOOXYGENASE-RELATED"/>
    <property type="match status" value="1"/>
</dbReference>
<gene>
    <name evidence="12" type="ORF">ACFO5U_01310</name>
</gene>
<evidence type="ECO:0000256" key="1">
    <source>
        <dbReference type="ARBA" id="ARBA00001917"/>
    </source>
</evidence>
<dbReference type="Proteomes" id="UP001595932">
    <property type="component" value="Unassembled WGS sequence"/>
</dbReference>
<dbReference type="EMBL" id="JBHSGL010000002">
    <property type="protein sequence ID" value="MFC4711475.1"/>
    <property type="molecule type" value="Genomic_DNA"/>
</dbReference>
<evidence type="ECO:0000256" key="6">
    <source>
        <dbReference type="ARBA" id="ARBA00022630"/>
    </source>
</evidence>
<dbReference type="CDD" id="cd04730">
    <property type="entry name" value="NPD_like"/>
    <property type="match status" value="1"/>
</dbReference>
<dbReference type="SUPFAM" id="SSF51412">
    <property type="entry name" value="Inosine monophosphate dehydrogenase (IMPDH)"/>
    <property type="match status" value="1"/>
</dbReference>
<evidence type="ECO:0000256" key="10">
    <source>
        <dbReference type="ARBA" id="ARBA00031155"/>
    </source>
</evidence>
<reference evidence="13" key="1">
    <citation type="journal article" date="2019" name="Int. J. Syst. Evol. Microbiol.">
        <title>The Global Catalogue of Microorganisms (GCM) 10K type strain sequencing project: providing services to taxonomists for standard genome sequencing and annotation.</title>
        <authorList>
            <consortium name="The Broad Institute Genomics Platform"/>
            <consortium name="The Broad Institute Genome Sequencing Center for Infectious Disease"/>
            <person name="Wu L."/>
            <person name="Ma J."/>
        </authorList>
    </citation>
    <scope>NUCLEOTIDE SEQUENCE [LARGE SCALE GENOMIC DNA]</scope>
    <source>
        <strain evidence="13">CGMCC 1.12151</strain>
    </source>
</reference>
<keyword evidence="6" id="KW-0285">Flavoprotein</keyword>
<keyword evidence="13" id="KW-1185">Reference proteome</keyword>
<organism evidence="12 13">
    <name type="scientific">Planococcus dechangensis</name>
    <dbReference type="NCBI Taxonomy" id="1176255"/>
    <lineage>
        <taxon>Bacteria</taxon>
        <taxon>Bacillati</taxon>
        <taxon>Bacillota</taxon>
        <taxon>Bacilli</taxon>
        <taxon>Bacillales</taxon>
        <taxon>Caryophanaceae</taxon>
        <taxon>Planococcus</taxon>
    </lineage>
</organism>
<sequence length="355" mass="37357">MISLNTDICRLLQIEFPIIQAGMAGGPTTPQLVAQVSEAGGLGTLGAAYLTPEKLRAEILSIQQQTDKPFAVNLFAGHPQDDFSRLEEVQQALRPAYTELGIDHPAASFDSPDFGEEQFRICLELAVPVISTAFGCLSPEQTKAAKAQGVLVITMATTVAEAIEAQAAGVDAIVAQGSEAGGHRGSFSYERHPMGAQVGLMALVPQIVDAVSVPVIAAGGIVDGRGLVASLALGAQAVQVGTRFVGAQESGAHAAYKQAIFNSDEESTVITKSFSGRPARGIKNRFIEQFESTGTNALPFPSHNTVTKEIRGAAAKKGNPEFMSLWAGQSTRPLIREEQAADIVQSMMTQAQALV</sequence>
<keyword evidence="5" id="KW-0216">Detoxification</keyword>
<evidence type="ECO:0000256" key="8">
    <source>
        <dbReference type="ARBA" id="ARBA00023002"/>
    </source>
</evidence>
<keyword evidence="9" id="KW-0503">Monooxygenase</keyword>
<evidence type="ECO:0000313" key="12">
    <source>
        <dbReference type="EMBL" id="MFC4711475.1"/>
    </source>
</evidence>
<dbReference type="GO" id="GO:0016491">
    <property type="term" value="F:oxidoreductase activity"/>
    <property type="evidence" value="ECO:0007669"/>
    <property type="project" value="UniProtKB-KW"/>
</dbReference>
<evidence type="ECO:0000256" key="3">
    <source>
        <dbReference type="ARBA" id="ARBA00009881"/>
    </source>
</evidence>
<protein>
    <recommendedName>
        <fullName evidence="4">Probable nitronate monooxygenase</fullName>
    </recommendedName>
    <alternativeName>
        <fullName evidence="10">Propionate 3-nitronate monooxygenase</fullName>
    </alternativeName>
</protein>
<comment type="function">
    <text evidence="2">Nitronate monooxygenase that uses molecular oxygen to catalyze the oxidative denitrification of alkyl nitronates. Acts on propionate 3-nitronate (P3N), the presumed physiological substrate. Probably functions in the detoxification of P3N, a metabolic poison produced by plants and fungi as a defense mechanism.</text>
</comment>
<comment type="catalytic activity">
    <reaction evidence="11">
        <text>3 propionate 3-nitronate + 3 O2 + H2O = 3 3-oxopropanoate + 2 nitrate + nitrite + H2O2 + 3 H(+)</text>
        <dbReference type="Rhea" id="RHEA:57332"/>
        <dbReference type="ChEBI" id="CHEBI:15377"/>
        <dbReference type="ChEBI" id="CHEBI:15378"/>
        <dbReference type="ChEBI" id="CHEBI:15379"/>
        <dbReference type="ChEBI" id="CHEBI:16240"/>
        <dbReference type="ChEBI" id="CHEBI:16301"/>
        <dbReference type="ChEBI" id="CHEBI:17632"/>
        <dbReference type="ChEBI" id="CHEBI:33190"/>
        <dbReference type="ChEBI" id="CHEBI:136067"/>
    </reaction>
</comment>
<evidence type="ECO:0000256" key="4">
    <source>
        <dbReference type="ARBA" id="ARBA00013457"/>
    </source>
</evidence>
<keyword evidence="7" id="KW-0288">FMN</keyword>
<dbReference type="RefSeq" id="WP_377275985.1">
    <property type="nucleotide sequence ID" value="NZ_JBHSGL010000002.1"/>
</dbReference>
<dbReference type="PANTHER" id="PTHR42747">
    <property type="entry name" value="NITRONATE MONOOXYGENASE-RELATED"/>
    <property type="match status" value="1"/>
</dbReference>
<dbReference type="Gene3D" id="3.20.20.70">
    <property type="entry name" value="Aldolase class I"/>
    <property type="match status" value="1"/>
</dbReference>
<comment type="caution">
    <text evidence="12">The sequence shown here is derived from an EMBL/GenBank/DDBJ whole genome shotgun (WGS) entry which is preliminary data.</text>
</comment>
<comment type="similarity">
    <text evidence="3">Belongs to the nitronate monooxygenase family. NMO class I subfamily.</text>
</comment>
<keyword evidence="8 12" id="KW-0560">Oxidoreductase</keyword>
<evidence type="ECO:0000256" key="7">
    <source>
        <dbReference type="ARBA" id="ARBA00022643"/>
    </source>
</evidence>
<evidence type="ECO:0000256" key="5">
    <source>
        <dbReference type="ARBA" id="ARBA00022575"/>
    </source>
</evidence>
<evidence type="ECO:0000256" key="2">
    <source>
        <dbReference type="ARBA" id="ARBA00003535"/>
    </source>
</evidence>
<name>A0ABV9M7H3_9BACL</name>
<dbReference type="InterPro" id="IPR013785">
    <property type="entry name" value="Aldolase_TIM"/>
</dbReference>
<evidence type="ECO:0000256" key="11">
    <source>
        <dbReference type="ARBA" id="ARBA00049401"/>
    </source>
</evidence>
<dbReference type="Pfam" id="PF03060">
    <property type="entry name" value="NMO"/>
    <property type="match status" value="1"/>
</dbReference>
<dbReference type="InterPro" id="IPR004136">
    <property type="entry name" value="NMO"/>
</dbReference>
<proteinExistence type="inferred from homology"/>
<evidence type="ECO:0000313" key="13">
    <source>
        <dbReference type="Proteomes" id="UP001595932"/>
    </source>
</evidence>
<evidence type="ECO:0000256" key="9">
    <source>
        <dbReference type="ARBA" id="ARBA00023033"/>
    </source>
</evidence>
<accession>A0ABV9M7H3</accession>
<comment type="cofactor">
    <cofactor evidence="1">
        <name>FMN</name>
        <dbReference type="ChEBI" id="CHEBI:58210"/>
    </cofactor>
</comment>